<protein>
    <submittedName>
        <fullName evidence="3">CAAX protease</fullName>
    </submittedName>
</protein>
<comment type="caution">
    <text evidence="3">The sequence shown here is derived from an EMBL/GenBank/DDBJ whole genome shotgun (WGS) entry which is preliminary data.</text>
</comment>
<keyword evidence="3" id="KW-0645">Protease</keyword>
<evidence type="ECO:0000256" key="1">
    <source>
        <dbReference type="SAM" id="Phobius"/>
    </source>
</evidence>
<proteinExistence type="predicted"/>
<keyword evidence="1" id="KW-0812">Transmembrane</keyword>
<keyword evidence="1" id="KW-1133">Transmembrane helix</keyword>
<feature type="transmembrane region" description="Helical" evidence="1">
    <location>
        <begin position="73"/>
        <end position="94"/>
    </location>
</feature>
<evidence type="ECO:0000259" key="2">
    <source>
        <dbReference type="Pfam" id="PF02517"/>
    </source>
</evidence>
<keyword evidence="4" id="KW-1185">Reference proteome</keyword>
<dbReference type="InParanoid" id="A0A1Y2PFA7"/>
<dbReference type="EMBL" id="LAPZ01000003">
    <property type="protein sequence ID" value="OSY88399.1"/>
    <property type="molecule type" value="Genomic_DNA"/>
</dbReference>
<dbReference type="OrthoDB" id="847268at2"/>
<name>A0A1Y2PFA7_9FLAO</name>
<evidence type="ECO:0000313" key="3">
    <source>
        <dbReference type="EMBL" id="OSY88399.1"/>
    </source>
</evidence>
<sequence>MQETFNELISYLKNPVLEKDTNTNTGYRFKKFFHLFVISIITGAVLTPLFFLIEHLGWVNMNDHAMEELMNSMPKIAIFLLAVIAAPLIEELIFRAPITLFDDKKTFKISFYVFAIIFGLVHLTNFKITTNVLLLAPILVAPQIILGGYLGFIRVKFGLVWSILLHACYNAFFMLITFASDLT</sequence>
<feature type="domain" description="CAAX prenyl protease 2/Lysostaphin resistance protein A-like" evidence="2">
    <location>
        <begin position="76"/>
        <end position="172"/>
    </location>
</feature>
<dbReference type="AlphaFoldDB" id="A0A1Y2PFA7"/>
<reference evidence="3 4" key="1">
    <citation type="submission" date="2015-03" db="EMBL/GenBank/DDBJ databases">
        <title>Genome sequence of Tenacibaculum sp. S2-2, isolated from intestinal microbiota of sea cucumber, Apostichopus japonicas.</title>
        <authorList>
            <person name="Shao Z."/>
            <person name="Wang L."/>
            <person name="Li X."/>
        </authorList>
    </citation>
    <scope>NUCLEOTIDE SEQUENCE [LARGE SCALE GENOMIC DNA]</scope>
    <source>
        <strain evidence="3 4">S2-2</strain>
    </source>
</reference>
<feature type="transmembrane region" description="Helical" evidence="1">
    <location>
        <begin position="106"/>
        <end position="126"/>
    </location>
</feature>
<keyword evidence="1" id="KW-0472">Membrane</keyword>
<dbReference type="GO" id="GO:0080120">
    <property type="term" value="P:CAAX-box protein maturation"/>
    <property type="evidence" value="ECO:0007669"/>
    <property type="project" value="UniProtKB-ARBA"/>
</dbReference>
<dbReference type="RefSeq" id="WP_086030128.1">
    <property type="nucleotide sequence ID" value="NZ_LAPZ01000003.1"/>
</dbReference>
<feature type="transmembrane region" description="Helical" evidence="1">
    <location>
        <begin position="132"/>
        <end position="152"/>
    </location>
</feature>
<dbReference type="STRING" id="1635173.WH52_06465"/>
<feature type="transmembrane region" description="Helical" evidence="1">
    <location>
        <begin position="32"/>
        <end position="53"/>
    </location>
</feature>
<dbReference type="Pfam" id="PF02517">
    <property type="entry name" value="Rce1-like"/>
    <property type="match status" value="1"/>
</dbReference>
<evidence type="ECO:0000313" key="4">
    <source>
        <dbReference type="Proteomes" id="UP000194221"/>
    </source>
</evidence>
<dbReference type="InterPro" id="IPR003675">
    <property type="entry name" value="Rce1/LyrA-like_dom"/>
</dbReference>
<gene>
    <name evidence="3" type="ORF">WH52_06465</name>
</gene>
<accession>A0A1Y2PFA7</accession>
<organism evidence="3 4">
    <name type="scientific">Tenacibaculum holothuriorum</name>
    <dbReference type="NCBI Taxonomy" id="1635173"/>
    <lineage>
        <taxon>Bacteria</taxon>
        <taxon>Pseudomonadati</taxon>
        <taxon>Bacteroidota</taxon>
        <taxon>Flavobacteriia</taxon>
        <taxon>Flavobacteriales</taxon>
        <taxon>Flavobacteriaceae</taxon>
        <taxon>Tenacibaculum</taxon>
    </lineage>
</organism>
<dbReference type="GO" id="GO:0004175">
    <property type="term" value="F:endopeptidase activity"/>
    <property type="evidence" value="ECO:0007669"/>
    <property type="project" value="UniProtKB-ARBA"/>
</dbReference>
<dbReference type="Proteomes" id="UP000194221">
    <property type="component" value="Unassembled WGS sequence"/>
</dbReference>
<dbReference type="GO" id="GO:0006508">
    <property type="term" value="P:proteolysis"/>
    <property type="evidence" value="ECO:0007669"/>
    <property type="project" value="UniProtKB-KW"/>
</dbReference>
<feature type="transmembrane region" description="Helical" evidence="1">
    <location>
        <begin position="159"/>
        <end position="179"/>
    </location>
</feature>
<keyword evidence="3" id="KW-0378">Hydrolase</keyword>